<feature type="chain" id="PRO_5045143094" evidence="6">
    <location>
        <begin position="23"/>
        <end position="523"/>
    </location>
</feature>
<evidence type="ECO:0000256" key="1">
    <source>
        <dbReference type="ARBA" id="ARBA00004442"/>
    </source>
</evidence>
<comment type="caution">
    <text evidence="9">The sequence shown here is derived from an EMBL/GenBank/DDBJ whole genome shotgun (WGS) entry which is preliminary data.</text>
</comment>
<name>A0ABW3D170_9FLAO</name>
<organism evidence="9 10">
    <name type="scientific">Sungkyunkwania multivorans</name>
    <dbReference type="NCBI Taxonomy" id="1173618"/>
    <lineage>
        <taxon>Bacteria</taxon>
        <taxon>Pseudomonadati</taxon>
        <taxon>Bacteroidota</taxon>
        <taxon>Flavobacteriia</taxon>
        <taxon>Flavobacteriales</taxon>
        <taxon>Flavobacteriaceae</taxon>
        <taxon>Sungkyunkwania</taxon>
    </lineage>
</organism>
<evidence type="ECO:0000313" key="9">
    <source>
        <dbReference type="EMBL" id="MFD0863531.1"/>
    </source>
</evidence>
<dbReference type="Gene3D" id="1.10.3780.10">
    <property type="entry name" value="SusD-like"/>
    <property type="match status" value="1"/>
</dbReference>
<evidence type="ECO:0000256" key="4">
    <source>
        <dbReference type="ARBA" id="ARBA00023136"/>
    </source>
</evidence>
<dbReference type="EMBL" id="JBHTJH010000017">
    <property type="protein sequence ID" value="MFD0863531.1"/>
    <property type="molecule type" value="Genomic_DNA"/>
</dbReference>
<sequence>MISFSNIKHRALIIASSILTLAACTGDLDTQPTDNTVTLADEFLNNPDAYRQALAGLYSNFTLPGQNDAGSSNISGIDAGSSVFTRTLWYMQELTSDSAIWSYENDPGVGDLQRSIWVDSNEFVLGMWSRMAQTLAFTNNFLRQTQGLTDADVPEITSYRAETRFLRALTYYYFMDLYGKAPFVTEADAVDPNFKPPQAERLALFNYIESEVQDFIDDLPDAGQGEYGRADKGAAWMLLAKIYLNAEVYIGQDRYTECISACNAIIGSSAYSLNPVYANNFTADNDLSSEIIFPFISDGRVSRSFGGMTIILNGEVGSIENNGDQIGVNGFGGALRLKSQTSNLLLDAAAGDRNTVISAGRPINIIDIADQGTGYTHAKFTNVTSDGTPGIDRTFPDTDYPLFRYADVLLMYAEAVERGGTGGSETIALGYINDLRDRANAPNISSADLTLDLILDERAVELLWEGHRRQDLIRFGRFSGGSYNWEWKGNSPTGTAIGAFRDIFPIPARSLGTNPNLIQNTGY</sequence>
<keyword evidence="10" id="KW-1185">Reference proteome</keyword>
<reference evidence="10" key="1">
    <citation type="journal article" date="2019" name="Int. J. Syst. Evol. Microbiol.">
        <title>The Global Catalogue of Microorganisms (GCM) 10K type strain sequencing project: providing services to taxonomists for standard genome sequencing and annotation.</title>
        <authorList>
            <consortium name="The Broad Institute Genomics Platform"/>
            <consortium name="The Broad Institute Genome Sequencing Center for Infectious Disease"/>
            <person name="Wu L."/>
            <person name="Ma J."/>
        </authorList>
    </citation>
    <scope>NUCLEOTIDE SEQUENCE [LARGE SCALE GENOMIC DNA]</scope>
    <source>
        <strain evidence="10">CCUG 62952</strain>
    </source>
</reference>
<dbReference type="Gene3D" id="1.25.40.390">
    <property type="match status" value="1"/>
</dbReference>
<dbReference type="InterPro" id="IPR033985">
    <property type="entry name" value="SusD-like_N"/>
</dbReference>
<dbReference type="Gene3D" id="1.25.40.10">
    <property type="entry name" value="Tetratricopeptide repeat domain"/>
    <property type="match status" value="1"/>
</dbReference>
<gene>
    <name evidence="9" type="ORF">ACFQ1M_15045</name>
</gene>
<dbReference type="Proteomes" id="UP001596978">
    <property type="component" value="Unassembled WGS sequence"/>
</dbReference>
<feature type="signal peptide" evidence="6">
    <location>
        <begin position="1"/>
        <end position="22"/>
    </location>
</feature>
<evidence type="ECO:0000313" key="10">
    <source>
        <dbReference type="Proteomes" id="UP001596978"/>
    </source>
</evidence>
<evidence type="ECO:0000256" key="3">
    <source>
        <dbReference type="ARBA" id="ARBA00022729"/>
    </source>
</evidence>
<dbReference type="CDD" id="cd08977">
    <property type="entry name" value="SusD"/>
    <property type="match status" value="1"/>
</dbReference>
<evidence type="ECO:0000256" key="5">
    <source>
        <dbReference type="ARBA" id="ARBA00023237"/>
    </source>
</evidence>
<dbReference type="RefSeq" id="WP_386409658.1">
    <property type="nucleotide sequence ID" value="NZ_JBHTJH010000017.1"/>
</dbReference>
<proteinExistence type="inferred from homology"/>
<protein>
    <submittedName>
        <fullName evidence="9">RagB/SusD family nutrient uptake outer membrane protein</fullName>
    </submittedName>
</protein>
<feature type="domain" description="SusD-like N-terminal" evidence="8">
    <location>
        <begin position="112"/>
        <end position="244"/>
    </location>
</feature>
<feature type="domain" description="RagB/SusD" evidence="7">
    <location>
        <begin position="370"/>
        <end position="523"/>
    </location>
</feature>
<comment type="subcellular location">
    <subcellularLocation>
        <location evidence="1">Cell outer membrane</location>
    </subcellularLocation>
</comment>
<dbReference type="InterPro" id="IPR012944">
    <property type="entry name" value="SusD_RagB_dom"/>
</dbReference>
<comment type="similarity">
    <text evidence="2">Belongs to the SusD family.</text>
</comment>
<keyword evidence="5" id="KW-0998">Cell outer membrane</keyword>
<evidence type="ECO:0000256" key="6">
    <source>
        <dbReference type="SAM" id="SignalP"/>
    </source>
</evidence>
<accession>A0ABW3D170</accession>
<keyword evidence="3 6" id="KW-0732">Signal</keyword>
<dbReference type="Pfam" id="PF07980">
    <property type="entry name" value="SusD_RagB"/>
    <property type="match status" value="1"/>
</dbReference>
<evidence type="ECO:0000259" key="7">
    <source>
        <dbReference type="Pfam" id="PF07980"/>
    </source>
</evidence>
<dbReference type="Pfam" id="PF14322">
    <property type="entry name" value="SusD-like_3"/>
    <property type="match status" value="1"/>
</dbReference>
<dbReference type="SUPFAM" id="SSF48452">
    <property type="entry name" value="TPR-like"/>
    <property type="match status" value="1"/>
</dbReference>
<keyword evidence="4" id="KW-0472">Membrane</keyword>
<evidence type="ECO:0000256" key="2">
    <source>
        <dbReference type="ARBA" id="ARBA00006275"/>
    </source>
</evidence>
<evidence type="ECO:0000259" key="8">
    <source>
        <dbReference type="Pfam" id="PF14322"/>
    </source>
</evidence>
<dbReference type="InterPro" id="IPR011990">
    <property type="entry name" value="TPR-like_helical_dom_sf"/>
</dbReference>